<reference evidence="2 3" key="1">
    <citation type="submission" date="2017-06" db="EMBL/GenBank/DDBJ databases">
        <title>Genome sequencing of cyanobaciteial culture collection at National Institute for Environmental Studies (NIES).</title>
        <authorList>
            <person name="Hirose Y."/>
            <person name="Shimura Y."/>
            <person name="Fujisawa T."/>
            <person name="Nakamura Y."/>
            <person name="Kawachi M."/>
        </authorList>
    </citation>
    <scope>NUCLEOTIDE SEQUENCE [LARGE SCALE GENOMIC DNA]</scope>
    <source>
        <strain evidence="2 3">NIES-37</strain>
    </source>
</reference>
<sequence>MTTQTHSSVLQKTASLTLSKPVQATLYVSLCALTLWTVYFTTYPAIHDRVHSPRHHTLLVPCH</sequence>
<dbReference type="KEGG" id="ttq:NIES37_25270"/>
<protein>
    <recommendedName>
        <fullName evidence="4">Cobalt transporter subunit CbtB</fullName>
    </recommendedName>
</protein>
<name>A0A1Z4MYL1_9CYAN</name>
<proteinExistence type="predicted"/>
<keyword evidence="1" id="KW-0472">Membrane</keyword>
<evidence type="ECO:0000256" key="1">
    <source>
        <dbReference type="SAM" id="Phobius"/>
    </source>
</evidence>
<dbReference type="Proteomes" id="UP000218785">
    <property type="component" value="Chromosome"/>
</dbReference>
<keyword evidence="3" id="KW-1185">Reference proteome</keyword>
<dbReference type="EMBL" id="AP018248">
    <property type="protein sequence ID" value="BAY98576.1"/>
    <property type="molecule type" value="Genomic_DNA"/>
</dbReference>
<feature type="transmembrane region" description="Helical" evidence="1">
    <location>
        <begin position="24"/>
        <end position="46"/>
    </location>
</feature>
<dbReference type="AlphaFoldDB" id="A0A1Z4MYL1"/>
<accession>A0A1Z4MYL1</accession>
<evidence type="ECO:0000313" key="3">
    <source>
        <dbReference type="Proteomes" id="UP000218785"/>
    </source>
</evidence>
<keyword evidence="1" id="KW-1133">Transmembrane helix</keyword>
<organism evidence="2 3">
    <name type="scientific">Tolypothrix tenuis PCC 7101</name>
    <dbReference type="NCBI Taxonomy" id="231146"/>
    <lineage>
        <taxon>Bacteria</taxon>
        <taxon>Bacillati</taxon>
        <taxon>Cyanobacteriota</taxon>
        <taxon>Cyanophyceae</taxon>
        <taxon>Nostocales</taxon>
        <taxon>Tolypothrichaceae</taxon>
        <taxon>Tolypothrix</taxon>
    </lineage>
</organism>
<gene>
    <name evidence="2" type="ORF">NIES37_25270</name>
</gene>
<evidence type="ECO:0000313" key="2">
    <source>
        <dbReference type="EMBL" id="BAY98576.1"/>
    </source>
</evidence>
<keyword evidence="1" id="KW-0812">Transmembrane</keyword>
<evidence type="ECO:0008006" key="4">
    <source>
        <dbReference type="Google" id="ProtNLM"/>
    </source>
</evidence>